<evidence type="ECO:0000313" key="2">
    <source>
        <dbReference type="RefSeq" id="XP_009774250.1"/>
    </source>
</evidence>
<protein>
    <submittedName>
        <fullName evidence="2">Uncharacterized protein LOC104224325</fullName>
    </submittedName>
</protein>
<keyword evidence="1" id="KW-1185">Reference proteome</keyword>
<dbReference type="AlphaFoldDB" id="A0A1U7WJ28"/>
<evidence type="ECO:0000313" key="1">
    <source>
        <dbReference type="Proteomes" id="UP000189701"/>
    </source>
</evidence>
<dbReference type="Proteomes" id="UP000189701">
    <property type="component" value="Unplaced"/>
</dbReference>
<accession>A0A1U7WJ28</accession>
<reference evidence="2" key="2">
    <citation type="submission" date="2025-08" db="UniProtKB">
        <authorList>
            <consortium name="RefSeq"/>
        </authorList>
    </citation>
    <scope>IDENTIFICATION</scope>
    <source>
        <tissue evidence="2">Leaf</tissue>
    </source>
</reference>
<reference evidence="1" key="1">
    <citation type="journal article" date="2013" name="Genome Biol.">
        <title>Reference genomes and transcriptomes of Nicotiana sylvestris and Nicotiana tomentosiformis.</title>
        <authorList>
            <person name="Sierro N."/>
            <person name="Battey J.N."/>
            <person name="Ouadi S."/>
            <person name="Bovet L."/>
            <person name="Goepfert S."/>
            <person name="Bakaher N."/>
            <person name="Peitsch M.C."/>
            <person name="Ivanov N.V."/>
        </authorList>
    </citation>
    <scope>NUCLEOTIDE SEQUENCE [LARGE SCALE GENOMIC DNA]</scope>
</reference>
<dbReference type="RefSeq" id="XP_009774250.1">
    <property type="nucleotide sequence ID" value="XM_009775948.1"/>
</dbReference>
<gene>
    <name evidence="2" type="primary">LOC104224325</name>
</gene>
<name>A0A1U7WJ28_NICSY</name>
<sequence>MEFQVLDVAVSYNLLLGRPWIHTAKVVSSTLHQMVKFEWDRQEIVVHGEENLYSHNDASVPFIDDEDDKGPWVYQVVETVPVEKVPERKCVPTPKIASASIMVASKMLKNGFVLVCDQHTYCNMVKEELDGEPWFYDIREYIRMKVYPVRATCDQKRTIWHLASGYFLSGRVLYKRTPDLGLLRCINAKKAMNIMTEVHSGVYGSHMSGYVLEK</sequence>
<organism evidence="1 2">
    <name type="scientific">Nicotiana sylvestris</name>
    <name type="common">Wood tobacco</name>
    <name type="synonym">South American tobacco</name>
    <dbReference type="NCBI Taxonomy" id="4096"/>
    <lineage>
        <taxon>Eukaryota</taxon>
        <taxon>Viridiplantae</taxon>
        <taxon>Streptophyta</taxon>
        <taxon>Embryophyta</taxon>
        <taxon>Tracheophyta</taxon>
        <taxon>Spermatophyta</taxon>
        <taxon>Magnoliopsida</taxon>
        <taxon>eudicotyledons</taxon>
        <taxon>Gunneridae</taxon>
        <taxon>Pentapetalae</taxon>
        <taxon>asterids</taxon>
        <taxon>lamiids</taxon>
        <taxon>Solanales</taxon>
        <taxon>Solanaceae</taxon>
        <taxon>Nicotianoideae</taxon>
        <taxon>Nicotianeae</taxon>
        <taxon>Nicotiana</taxon>
    </lineage>
</organism>
<proteinExistence type="predicted"/>
<dbReference type="PANTHER" id="PTHR48475:SF1">
    <property type="entry name" value="RNASE H TYPE-1 DOMAIN-CONTAINING PROTEIN"/>
    <property type="match status" value="1"/>
</dbReference>
<dbReference type="PANTHER" id="PTHR48475">
    <property type="entry name" value="RIBONUCLEASE H"/>
    <property type="match status" value="1"/>
</dbReference>